<dbReference type="Pfam" id="PF04082">
    <property type="entry name" value="Fungal_trans"/>
    <property type="match status" value="1"/>
</dbReference>
<feature type="transmembrane region" description="Helical" evidence="7">
    <location>
        <begin position="517"/>
        <end position="536"/>
    </location>
</feature>
<dbReference type="Proteomes" id="UP001221142">
    <property type="component" value="Unassembled WGS sequence"/>
</dbReference>
<dbReference type="Gene3D" id="4.10.240.10">
    <property type="entry name" value="Zn(2)-C6 fungal-type DNA-binding domain"/>
    <property type="match status" value="1"/>
</dbReference>
<keyword evidence="4" id="KW-0539">Nucleus</keyword>
<evidence type="ECO:0000256" key="4">
    <source>
        <dbReference type="ARBA" id="ARBA00023242"/>
    </source>
</evidence>
<proteinExistence type="predicted"/>
<dbReference type="PROSITE" id="PS00463">
    <property type="entry name" value="ZN2_CY6_FUNGAL_1"/>
    <property type="match status" value="1"/>
</dbReference>
<dbReference type="CDD" id="cd12148">
    <property type="entry name" value="fungal_TF_MHR"/>
    <property type="match status" value="1"/>
</dbReference>
<evidence type="ECO:0000313" key="9">
    <source>
        <dbReference type="EMBL" id="KAJ7627372.1"/>
    </source>
</evidence>
<evidence type="ECO:0000256" key="1">
    <source>
        <dbReference type="ARBA" id="ARBA00004123"/>
    </source>
</evidence>
<name>A0AAD7BQL6_9AGAR</name>
<keyword evidence="2" id="KW-0479">Metal-binding</keyword>
<dbReference type="InterPro" id="IPR050987">
    <property type="entry name" value="AtrR-like"/>
</dbReference>
<evidence type="ECO:0000313" key="10">
    <source>
        <dbReference type="Proteomes" id="UP001221142"/>
    </source>
</evidence>
<dbReference type="GO" id="GO:0006351">
    <property type="term" value="P:DNA-templated transcription"/>
    <property type="evidence" value="ECO:0007669"/>
    <property type="project" value="InterPro"/>
</dbReference>
<evidence type="ECO:0000256" key="7">
    <source>
        <dbReference type="SAM" id="Phobius"/>
    </source>
</evidence>
<dbReference type="SMART" id="SM00906">
    <property type="entry name" value="Fungal_trans"/>
    <property type="match status" value="1"/>
</dbReference>
<keyword evidence="5" id="KW-0175">Coiled coil</keyword>
<dbReference type="CDD" id="cd00067">
    <property type="entry name" value="GAL4"/>
    <property type="match status" value="1"/>
</dbReference>
<feature type="coiled-coil region" evidence="5">
    <location>
        <begin position="55"/>
        <end position="82"/>
    </location>
</feature>
<dbReference type="GO" id="GO:0000981">
    <property type="term" value="F:DNA-binding transcription factor activity, RNA polymerase II-specific"/>
    <property type="evidence" value="ECO:0007669"/>
    <property type="project" value="InterPro"/>
</dbReference>
<gene>
    <name evidence="9" type="ORF">FB45DRAFT_921204</name>
</gene>
<dbReference type="PANTHER" id="PTHR46910:SF3">
    <property type="entry name" value="HALOTOLERANCE PROTEIN 9-RELATED"/>
    <property type="match status" value="1"/>
</dbReference>
<evidence type="ECO:0000256" key="2">
    <source>
        <dbReference type="ARBA" id="ARBA00022723"/>
    </source>
</evidence>
<dbReference type="GO" id="GO:0005634">
    <property type="term" value="C:nucleus"/>
    <property type="evidence" value="ECO:0007669"/>
    <property type="project" value="UniProtKB-SubCell"/>
</dbReference>
<protein>
    <submittedName>
        <fullName evidence="9">Fungal-specific transcription factor domain-containing protein</fullName>
    </submittedName>
</protein>
<sequence>MSTPQLSNSKSRRVLSCDNCRQRKVRCNGNSMPEHQCSNCLSFGGLCTYAEPTSRRTKNRLVEELQRKVAILEAKLRALSVCSLCSAPLQSSFDPDGAPTPESETPVLDEYQDDEEEDEDVKELTGQFKNHFFGSDSTFNLVHSAIATKEKYLGRPGMPDMPQRAMNWAPYPWEQDFYYSRPSYICPPPDLMYHLIELYFKHVHPIFPLLHRPLLERHVQEELHTRDPSFEAVLMALFGIASRYSDDPRVMIDGQAISSGWMFVSQIRMLPNFAEPTVHDVQFYCLMTLYCWGGTAPHLTWSYLGIGARLIQYHRRYSRSSGTPEIEDELWNRAFWSIFILDGMLSSFLGRTPTIHVEEYDVLPPLEVDDEYWDSAFLQPAGKPSNVSFFKYLVQLLEILAKTLHRLYASKTMKARMGWTPEDEMNTVAELDSAMNEFIDSLPEHLRWPGAQGVFYEQSALLYATYYGIQITIHRLYIHKRSPVSGPSLYICLTAARSTIGVAQTWMETTGRTPSTWFFQSPTFIGAIMLLLNIFATKRAAAARRVDVDKDFALVGAAIRIVRTNAGRWRAAARMVEILEELQSLDEHLSAPRHDQFQTASAEYVLPTPGEVHSQTASGFRPGTSIEQLLDETSVPADMADTELMSMWLAAPVAVENHMNLTQWQAYIDKMPVVDQGWVDGE</sequence>
<dbReference type="GO" id="GO:0003677">
    <property type="term" value="F:DNA binding"/>
    <property type="evidence" value="ECO:0007669"/>
    <property type="project" value="UniProtKB-KW"/>
</dbReference>
<keyword evidence="7" id="KW-0812">Transmembrane</keyword>
<dbReference type="InterPro" id="IPR001138">
    <property type="entry name" value="Zn2Cys6_DnaBD"/>
</dbReference>
<keyword evidence="7" id="KW-0472">Membrane</keyword>
<evidence type="ECO:0000256" key="3">
    <source>
        <dbReference type="ARBA" id="ARBA00023125"/>
    </source>
</evidence>
<comment type="subcellular location">
    <subcellularLocation>
        <location evidence="1">Nucleus</location>
    </subcellularLocation>
</comment>
<dbReference type="PROSITE" id="PS50048">
    <property type="entry name" value="ZN2_CY6_FUNGAL_2"/>
    <property type="match status" value="1"/>
</dbReference>
<keyword evidence="7" id="KW-1133">Transmembrane helix</keyword>
<feature type="domain" description="Zn(2)-C6 fungal-type" evidence="8">
    <location>
        <begin position="16"/>
        <end position="49"/>
    </location>
</feature>
<evidence type="ECO:0000259" key="8">
    <source>
        <dbReference type="PROSITE" id="PS50048"/>
    </source>
</evidence>
<dbReference type="InterPro" id="IPR036864">
    <property type="entry name" value="Zn2-C6_fun-type_DNA-bd_sf"/>
</dbReference>
<dbReference type="PANTHER" id="PTHR46910">
    <property type="entry name" value="TRANSCRIPTION FACTOR PDR1"/>
    <property type="match status" value="1"/>
</dbReference>
<dbReference type="InterPro" id="IPR007219">
    <property type="entry name" value="XnlR_reg_dom"/>
</dbReference>
<dbReference type="SMART" id="SM00066">
    <property type="entry name" value="GAL4"/>
    <property type="match status" value="1"/>
</dbReference>
<comment type="caution">
    <text evidence="9">The sequence shown here is derived from an EMBL/GenBank/DDBJ whole genome shotgun (WGS) entry which is preliminary data.</text>
</comment>
<evidence type="ECO:0000256" key="6">
    <source>
        <dbReference type="SAM" id="MobiDB-lite"/>
    </source>
</evidence>
<dbReference type="EMBL" id="JARKIF010000011">
    <property type="protein sequence ID" value="KAJ7627372.1"/>
    <property type="molecule type" value="Genomic_DNA"/>
</dbReference>
<dbReference type="SUPFAM" id="SSF57701">
    <property type="entry name" value="Zn2/Cys6 DNA-binding domain"/>
    <property type="match status" value="1"/>
</dbReference>
<reference evidence="9" key="1">
    <citation type="submission" date="2023-03" db="EMBL/GenBank/DDBJ databases">
        <title>Massive genome expansion in bonnet fungi (Mycena s.s.) driven by repeated elements and novel gene families across ecological guilds.</title>
        <authorList>
            <consortium name="Lawrence Berkeley National Laboratory"/>
            <person name="Harder C.B."/>
            <person name="Miyauchi S."/>
            <person name="Viragh M."/>
            <person name="Kuo A."/>
            <person name="Thoen E."/>
            <person name="Andreopoulos B."/>
            <person name="Lu D."/>
            <person name="Skrede I."/>
            <person name="Drula E."/>
            <person name="Henrissat B."/>
            <person name="Morin E."/>
            <person name="Kohler A."/>
            <person name="Barry K."/>
            <person name="LaButti K."/>
            <person name="Morin E."/>
            <person name="Salamov A."/>
            <person name="Lipzen A."/>
            <person name="Mereny Z."/>
            <person name="Hegedus B."/>
            <person name="Baldrian P."/>
            <person name="Stursova M."/>
            <person name="Weitz H."/>
            <person name="Taylor A."/>
            <person name="Grigoriev I.V."/>
            <person name="Nagy L.G."/>
            <person name="Martin F."/>
            <person name="Kauserud H."/>
        </authorList>
    </citation>
    <scope>NUCLEOTIDE SEQUENCE</scope>
    <source>
        <strain evidence="9">9284</strain>
    </source>
</reference>
<organism evidence="9 10">
    <name type="scientific">Roridomyces roridus</name>
    <dbReference type="NCBI Taxonomy" id="1738132"/>
    <lineage>
        <taxon>Eukaryota</taxon>
        <taxon>Fungi</taxon>
        <taxon>Dikarya</taxon>
        <taxon>Basidiomycota</taxon>
        <taxon>Agaricomycotina</taxon>
        <taxon>Agaricomycetes</taxon>
        <taxon>Agaricomycetidae</taxon>
        <taxon>Agaricales</taxon>
        <taxon>Marasmiineae</taxon>
        <taxon>Mycenaceae</taxon>
        <taxon>Roridomyces</taxon>
    </lineage>
</organism>
<accession>A0AAD7BQL6</accession>
<dbReference type="Pfam" id="PF00172">
    <property type="entry name" value="Zn_clus"/>
    <property type="match status" value="1"/>
</dbReference>
<feature type="region of interest" description="Disordered" evidence="6">
    <location>
        <begin position="91"/>
        <end position="112"/>
    </location>
</feature>
<keyword evidence="10" id="KW-1185">Reference proteome</keyword>
<dbReference type="GO" id="GO:0008270">
    <property type="term" value="F:zinc ion binding"/>
    <property type="evidence" value="ECO:0007669"/>
    <property type="project" value="InterPro"/>
</dbReference>
<keyword evidence="3" id="KW-0238">DNA-binding</keyword>
<dbReference type="AlphaFoldDB" id="A0AAD7BQL6"/>
<evidence type="ECO:0000256" key="5">
    <source>
        <dbReference type="SAM" id="Coils"/>
    </source>
</evidence>